<dbReference type="Pfam" id="PF13847">
    <property type="entry name" value="Methyltransf_31"/>
    <property type="match status" value="1"/>
</dbReference>
<proteinExistence type="predicted"/>
<accession>A0ABP7XIK3</accession>
<dbReference type="Gene3D" id="1.10.1660.10">
    <property type="match status" value="1"/>
</dbReference>
<keyword evidence="1" id="KW-0678">Repressor</keyword>
<keyword evidence="8" id="KW-1185">Reference proteome</keyword>
<dbReference type="PANTHER" id="PTHR30204:SF69">
    <property type="entry name" value="MERR-FAMILY TRANSCRIPTIONAL REGULATOR"/>
    <property type="match status" value="1"/>
</dbReference>
<dbReference type="PANTHER" id="PTHR30204">
    <property type="entry name" value="REDOX-CYCLING DRUG-SENSING TRANSCRIPTIONAL ACTIVATOR SOXR"/>
    <property type="match status" value="1"/>
</dbReference>
<evidence type="ECO:0000313" key="7">
    <source>
        <dbReference type="EMBL" id="GAA4118023.1"/>
    </source>
</evidence>
<feature type="domain" description="HTH merR-type" evidence="6">
    <location>
        <begin position="6"/>
        <end position="74"/>
    </location>
</feature>
<evidence type="ECO:0000256" key="3">
    <source>
        <dbReference type="ARBA" id="ARBA00023125"/>
    </source>
</evidence>
<dbReference type="SUPFAM" id="SSF46955">
    <property type="entry name" value="Putative DNA-binding domain"/>
    <property type="match status" value="1"/>
</dbReference>
<dbReference type="SUPFAM" id="SSF53335">
    <property type="entry name" value="S-adenosyl-L-methionine-dependent methyltransferases"/>
    <property type="match status" value="1"/>
</dbReference>
<dbReference type="PROSITE" id="PS50937">
    <property type="entry name" value="HTH_MERR_2"/>
    <property type="match status" value="1"/>
</dbReference>
<evidence type="ECO:0000259" key="6">
    <source>
        <dbReference type="PROSITE" id="PS50937"/>
    </source>
</evidence>
<dbReference type="PROSITE" id="PS00552">
    <property type="entry name" value="HTH_MERR_1"/>
    <property type="match status" value="1"/>
</dbReference>
<sequence>MDDEAGWTVGELAAMCGLSVRVLRHWDAVGVVTPERTEGGHRRYGPDQVTRLYQALALRRTGLGLQAIAGLLDDTGTDTGTDSGTITALRDHLDRVEADLRRQRRLRDRLAAALDHPAPDQLMRVIESMTMFEQYVHGYRADESARLDDQATALVDLLHRGIAYEPGERVLEVGCGVGAQTVALATNSPETAFVSIDISAESLARAAQRCADTGLDTVTFHQADVFTLPHDDGDLTESSFDHVFVCFVLEHLAEPAEALRRLLRLVRPGGTITVVEGDHGSTYFHPDDAAARAAIDCQVRLQRHAGGDALIGRRLYPLLTEAGWTGTRVEPRVVYVDGSRPDLAQSFILRTFTAMIAGVREPAVAAGLTDDVRFDAGLAALRRTAAPDGVFSYTFLAARARRPEAP</sequence>
<dbReference type="Gene3D" id="6.10.140.1580">
    <property type="match status" value="2"/>
</dbReference>
<dbReference type="Gene3D" id="3.40.50.150">
    <property type="entry name" value="Vaccinia Virus protein VP39"/>
    <property type="match status" value="1"/>
</dbReference>
<comment type="caution">
    <text evidence="7">The sequence shown here is derived from an EMBL/GenBank/DDBJ whole genome shotgun (WGS) entry which is preliminary data.</text>
</comment>
<keyword evidence="5" id="KW-0175">Coiled coil</keyword>
<dbReference type="CDD" id="cd00592">
    <property type="entry name" value="HTH_MerR-like"/>
    <property type="match status" value="1"/>
</dbReference>
<dbReference type="CDD" id="cd02440">
    <property type="entry name" value="AdoMet_MTases"/>
    <property type="match status" value="1"/>
</dbReference>
<dbReference type="InterPro" id="IPR029063">
    <property type="entry name" value="SAM-dependent_MTases_sf"/>
</dbReference>
<dbReference type="PRINTS" id="PR00040">
    <property type="entry name" value="HTHMERR"/>
</dbReference>
<protein>
    <recommendedName>
        <fullName evidence="6">HTH merR-type domain-containing protein</fullName>
    </recommendedName>
</protein>
<evidence type="ECO:0000313" key="8">
    <source>
        <dbReference type="Proteomes" id="UP001501495"/>
    </source>
</evidence>
<dbReference type="RefSeq" id="WP_344733124.1">
    <property type="nucleotide sequence ID" value="NZ_BAAAZH010000013.1"/>
</dbReference>
<dbReference type="InterPro" id="IPR047057">
    <property type="entry name" value="MerR_fam"/>
</dbReference>
<name>A0ABP7XIK3_9ACTN</name>
<evidence type="ECO:0000256" key="4">
    <source>
        <dbReference type="ARBA" id="ARBA00023163"/>
    </source>
</evidence>
<reference evidence="8" key="1">
    <citation type="journal article" date="2019" name="Int. J. Syst. Evol. Microbiol.">
        <title>The Global Catalogue of Microorganisms (GCM) 10K type strain sequencing project: providing services to taxonomists for standard genome sequencing and annotation.</title>
        <authorList>
            <consortium name="The Broad Institute Genomics Platform"/>
            <consortium name="The Broad Institute Genome Sequencing Center for Infectious Disease"/>
            <person name="Wu L."/>
            <person name="Ma J."/>
        </authorList>
    </citation>
    <scope>NUCLEOTIDE SEQUENCE [LARGE SCALE GENOMIC DNA]</scope>
    <source>
        <strain evidence="8">JCM 16703</strain>
    </source>
</reference>
<dbReference type="EMBL" id="BAAAZH010000013">
    <property type="protein sequence ID" value="GAA4118023.1"/>
    <property type="molecule type" value="Genomic_DNA"/>
</dbReference>
<dbReference type="InterPro" id="IPR000551">
    <property type="entry name" value="MerR-type_HTH_dom"/>
</dbReference>
<keyword evidence="4" id="KW-0804">Transcription</keyword>
<dbReference type="InterPro" id="IPR025714">
    <property type="entry name" value="Methyltranfer_dom"/>
</dbReference>
<evidence type="ECO:0000256" key="2">
    <source>
        <dbReference type="ARBA" id="ARBA00023015"/>
    </source>
</evidence>
<dbReference type="Proteomes" id="UP001501495">
    <property type="component" value="Unassembled WGS sequence"/>
</dbReference>
<dbReference type="SMART" id="SM00422">
    <property type="entry name" value="HTH_MERR"/>
    <property type="match status" value="1"/>
</dbReference>
<keyword evidence="2" id="KW-0805">Transcription regulation</keyword>
<gene>
    <name evidence="7" type="ORF">GCM10022215_19160</name>
</gene>
<dbReference type="InterPro" id="IPR009061">
    <property type="entry name" value="DNA-bd_dom_put_sf"/>
</dbReference>
<organism evidence="7 8">
    <name type="scientific">Nocardioides fonticola</name>
    <dbReference type="NCBI Taxonomy" id="450363"/>
    <lineage>
        <taxon>Bacteria</taxon>
        <taxon>Bacillati</taxon>
        <taxon>Actinomycetota</taxon>
        <taxon>Actinomycetes</taxon>
        <taxon>Propionibacteriales</taxon>
        <taxon>Nocardioidaceae</taxon>
        <taxon>Nocardioides</taxon>
    </lineage>
</organism>
<keyword evidence="3" id="KW-0238">DNA-binding</keyword>
<feature type="coiled-coil region" evidence="5">
    <location>
        <begin position="86"/>
        <end position="113"/>
    </location>
</feature>
<dbReference type="Pfam" id="PF13411">
    <property type="entry name" value="MerR_1"/>
    <property type="match status" value="1"/>
</dbReference>
<evidence type="ECO:0000256" key="1">
    <source>
        <dbReference type="ARBA" id="ARBA00022491"/>
    </source>
</evidence>
<evidence type="ECO:0000256" key="5">
    <source>
        <dbReference type="SAM" id="Coils"/>
    </source>
</evidence>